<dbReference type="CDD" id="cd02012">
    <property type="entry name" value="TPP_TK"/>
    <property type="match status" value="1"/>
</dbReference>
<dbReference type="AlphaFoldDB" id="A0A949K3Y5"/>
<reference evidence="5" key="1">
    <citation type="submission" date="2021-06" db="EMBL/GenBank/DDBJ databases">
        <title>Description of novel taxa of the family Lachnospiraceae.</title>
        <authorList>
            <person name="Chaplin A.V."/>
            <person name="Sokolova S.R."/>
            <person name="Pikina A.P."/>
            <person name="Korzhanova M."/>
            <person name="Belova V."/>
            <person name="Korostin D."/>
            <person name="Efimov B.A."/>
        </authorList>
    </citation>
    <scope>NUCLEOTIDE SEQUENCE</scope>
    <source>
        <strain evidence="5">ASD5720</strain>
    </source>
</reference>
<dbReference type="Gene3D" id="3.40.50.970">
    <property type="match status" value="1"/>
</dbReference>
<evidence type="ECO:0000259" key="4">
    <source>
        <dbReference type="Pfam" id="PF00456"/>
    </source>
</evidence>
<sequence>MDQKMEQLRQLAAQIRIRTIRCMESAGGGHIGGAMSIADVLAVLYGKVMSYRASDPMWPDRDRLVVSKGHSGPAVYAALSLSGFFSEELLNTLNRGGTSLPSHCDRLKTPGIDMTTGSLGQGISCACGIAKALQTRNCASWVYVIMGDGELQEGQVWEAVQFAAHQRLDHLIIFVDNNKRQLDGTLEEICNPFDLEEKFRAFGCSCRKVNGYMVEEIDQAIAAEKEAAGRPGVIILDTYKGIGCDFAEKASFNHFMTITKEEADAAEIEILRRLKQGIVAKEEAYV</sequence>
<dbReference type="SUPFAM" id="SSF52518">
    <property type="entry name" value="Thiamin diphosphate-binding fold (THDP-binding)"/>
    <property type="match status" value="1"/>
</dbReference>
<dbReference type="Pfam" id="PF00456">
    <property type="entry name" value="Transketolase_N"/>
    <property type="match status" value="1"/>
</dbReference>
<accession>A0A949K3Y5</accession>
<name>A0A949K3Y5_9FIRM</name>
<comment type="caution">
    <text evidence="5">The sequence shown here is derived from an EMBL/GenBank/DDBJ whole genome shotgun (WGS) entry which is preliminary data.</text>
</comment>
<protein>
    <submittedName>
        <fullName evidence="5">Transketolase</fullName>
    </submittedName>
</protein>
<dbReference type="EMBL" id="JAHQCW010000001">
    <property type="protein sequence ID" value="MBU9734983.1"/>
    <property type="molecule type" value="Genomic_DNA"/>
</dbReference>
<comment type="cofactor">
    <cofactor evidence="1">
        <name>thiamine diphosphate</name>
        <dbReference type="ChEBI" id="CHEBI:58937"/>
    </cofactor>
</comment>
<keyword evidence="3" id="KW-0786">Thiamine pyrophosphate</keyword>
<gene>
    <name evidence="5" type="ORF">KTH89_00445</name>
</gene>
<evidence type="ECO:0000313" key="5">
    <source>
        <dbReference type="EMBL" id="MBU9734983.1"/>
    </source>
</evidence>
<comment type="similarity">
    <text evidence="2">Belongs to the transketolase family.</text>
</comment>
<dbReference type="PANTHER" id="PTHR47514:SF1">
    <property type="entry name" value="TRANSKETOLASE N-TERMINAL SECTION-RELATED"/>
    <property type="match status" value="1"/>
</dbReference>
<evidence type="ECO:0000256" key="1">
    <source>
        <dbReference type="ARBA" id="ARBA00001964"/>
    </source>
</evidence>
<dbReference type="InterPro" id="IPR029061">
    <property type="entry name" value="THDP-binding"/>
</dbReference>
<dbReference type="PANTHER" id="PTHR47514">
    <property type="entry name" value="TRANSKETOLASE N-TERMINAL SECTION-RELATED"/>
    <property type="match status" value="1"/>
</dbReference>
<organism evidence="5 6">
    <name type="scientific">Diplocloster agilis</name>
    <dbReference type="NCBI Taxonomy" id="2850323"/>
    <lineage>
        <taxon>Bacteria</taxon>
        <taxon>Bacillati</taxon>
        <taxon>Bacillota</taxon>
        <taxon>Clostridia</taxon>
        <taxon>Lachnospirales</taxon>
        <taxon>Lachnospiraceae</taxon>
        <taxon>Diplocloster</taxon>
    </lineage>
</organism>
<proteinExistence type="inferred from homology"/>
<evidence type="ECO:0000313" key="6">
    <source>
        <dbReference type="Proteomes" id="UP000712157"/>
    </source>
</evidence>
<dbReference type="Proteomes" id="UP000712157">
    <property type="component" value="Unassembled WGS sequence"/>
</dbReference>
<keyword evidence="6" id="KW-1185">Reference proteome</keyword>
<dbReference type="RefSeq" id="WP_238720216.1">
    <property type="nucleotide sequence ID" value="NZ_JAHQCW010000001.1"/>
</dbReference>
<evidence type="ECO:0000256" key="3">
    <source>
        <dbReference type="ARBA" id="ARBA00023052"/>
    </source>
</evidence>
<evidence type="ECO:0000256" key="2">
    <source>
        <dbReference type="ARBA" id="ARBA00007131"/>
    </source>
</evidence>
<dbReference type="InterPro" id="IPR005474">
    <property type="entry name" value="Transketolase_N"/>
</dbReference>
<feature type="domain" description="Transketolase N-terminal" evidence="4">
    <location>
        <begin position="10"/>
        <end position="264"/>
    </location>
</feature>